<dbReference type="Proteomes" id="UP001596052">
    <property type="component" value="Unassembled WGS sequence"/>
</dbReference>
<keyword evidence="7" id="KW-1185">Reference proteome</keyword>
<organism evidence="6 7">
    <name type="scientific">Prosthecobacter fluviatilis</name>
    <dbReference type="NCBI Taxonomy" id="445931"/>
    <lineage>
        <taxon>Bacteria</taxon>
        <taxon>Pseudomonadati</taxon>
        <taxon>Verrucomicrobiota</taxon>
        <taxon>Verrucomicrobiia</taxon>
        <taxon>Verrucomicrobiales</taxon>
        <taxon>Verrucomicrobiaceae</taxon>
        <taxon>Prosthecobacter</taxon>
    </lineage>
</organism>
<keyword evidence="2 4" id="KW-1133">Transmembrane helix</keyword>
<dbReference type="PROSITE" id="PS50850">
    <property type="entry name" value="MFS"/>
    <property type="match status" value="1"/>
</dbReference>
<feature type="domain" description="Major facilitator superfamily (MFS) profile" evidence="5">
    <location>
        <begin position="28"/>
        <end position="410"/>
    </location>
</feature>
<feature type="transmembrane region" description="Helical" evidence="4">
    <location>
        <begin position="321"/>
        <end position="344"/>
    </location>
</feature>
<evidence type="ECO:0000259" key="5">
    <source>
        <dbReference type="PROSITE" id="PS50850"/>
    </source>
</evidence>
<dbReference type="RefSeq" id="WP_377165642.1">
    <property type="nucleotide sequence ID" value="NZ_JBHSMQ010000003.1"/>
</dbReference>
<evidence type="ECO:0000256" key="1">
    <source>
        <dbReference type="ARBA" id="ARBA00022692"/>
    </source>
</evidence>
<dbReference type="SUPFAM" id="SSF103473">
    <property type="entry name" value="MFS general substrate transporter"/>
    <property type="match status" value="1"/>
</dbReference>
<feature type="transmembrane region" description="Helical" evidence="4">
    <location>
        <begin position="90"/>
        <end position="109"/>
    </location>
</feature>
<gene>
    <name evidence="6" type="ORF">ACFQDI_09035</name>
</gene>
<feature type="transmembrane region" description="Helical" evidence="4">
    <location>
        <begin position="272"/>
        <end position="292"/>
    </location>
</feature>
<feature type="transmembrane region" description="Helical" evidence="4">
    <location>
        <begin position="230"/>
        <end position="252"/>
    </location>
</feature>
<protein>
    <submittedName>
        <fullName evidence="6">MFS transporter</fullName>
    </submittedName>
</protein>
<dbReference type="PANTHER" id="PTHR43129:SF1">
    <property type="entry name" value="FOSMIDOMYCIN RESISTANCE PROTEIN"/>
    <property type="match status" value="1"/>
</dbReference>
<dbReference type="EMBL" id="JBHSMQ010000003">
    <property type="protein sequence ID" value="MFC5454995.1"/>
    <property type="molecule type" value="Genomic_DNA"/>
</dbReference>
<dbReference type="InterPro" id="IPR011701">
    <property type="entry name" value="MFS"/>
</dbReference>
<comment type="caution">
    <text evidence="6">The sequence shown here is derived from an EMBL/GenBank/DDBJ whole genome shotgun (WGS) entry which is preliminary data.</text>
</comment>
<dbReference type="InterPro" id="IPR036259">
    <property type="entry name" value="MFS_trans_sf"/>
</dbReference>
<feature type="transmembrane region" description="Helical" evidence="4">
    <location>
        <begin position="115"/>
        <end position="133"/>
    </location>
</feature>
<dbReference type="PANTHER" id="PTHR43129">
    <property type="entry name" value="FOSMIDOMYCIN RESISTANCE PROTEIN"/>
    <property type="match status" value="1"/>
</dbReference>
<dbReference type="Gene3D" id="1.20.1250.20">
    <property type="entry name" value="MFS general substrate transporter like domains"/>
    <property type="match status" value="2"/>
</dbReference>
<dbReference type="Pfam" id="PF07690">
    <property type="entry name" value="MFS_1"/>
    <property type="match status" value="1"/>
</dbReference>
<dbReference type="InterPro" id="IPR020846">
    <property type="entry name" value="MFS_dom"/>
</dbReference>
<keyword evidence="3 4" id="KW-0472">Membrane</keyword>
<accession>A0ABW0KNZ7</accession>
<sequence>MKETLIEDQPPHAVTPAATDPGQTVFALLFAISFSHMLNDTIQALLPAIYPVLKDSYGLTFTQLGLITLTFQVTASLLQPLVGYITDKRPLPYSLPVGMGLTLMGLLALSRAQSFPAILFASGLVGSGSAIFHPEASRIAHMAAGRRRGLAQSLFQVGGNAGSSIGPLLAAWFIVPHGQTALSWFSVIALLGVVVLWQIGLWQARNLHRIRRKPARSSAAVHAHPSSGRVAFAMAILVMLIFSKYVYLVSLSNYYTFYLINRFDVSVQTSQYYLFLFLFAVAVGTIVGGPVGDRIGRKRVIWFSILGAAPFSLWLPHAGLWLTAVLTVIIGLILASAFSAILVYAQELMPGKVGMIAGLFFGLAFGIAGIGSAVLGKVADMRGIDFVFHACAFLPLLGLLTVFLPEVETEEQVRP</sequence>
<reference evidence="7" key="1">
    <citation type="journal article" date="2019" name="Int. J. Syst. Evol. Microbiol.">
        <title>The Global Catalogue of Microorganisms (GCM) 10K type strain sequencing project: providing services to taxonomists for standard genome sequencing and annotation.</title>
        <authorList>
            <consortium name="The Broad Institute Genomics Platform"/>
            <consortium name="The Broad Institute Genome Sequencing Center for Infectious Disease"/>
            <person name="Wu L."/>
            <person name="Ma J."/>
        </authorList>
    </citation>
    <scope>NUCLEOTIDE SEQUENCE [LARGE SCALE GENOMIC DNA]</scope>
    <source>
        <strain evidence="7">CGMCC 4.1469</strain>
    </source>
</reference>
<evidence type="ECO:0000256" key="4">
    <source>
        <dbReference type="SAM" id="Phobius"/>
    </source>
</evidence>
<evidence type="ECO:0000256" key="3">
    <source>
        <dbReference type="ARBA" id="ARBA00023136"/>
    </source>
</evidence>
<keyword evidence="1 4" id="KW-0812">Transmembrane</keyword>
<evidence type="ECO:0000313" key="6">
    <source>
        <dbReference type="EMBL" id="MFC5454995.1"/>
    </source>
</evidence>
<dbReference type="CDD" id="cd17478">
    <property type="entry name" value="MFS_FsR"/>
    <property type="match status" value="1"/>
</dbReference>
<feature type="transmembrane region" description="Helical" evidence="4">
    <location>
        <begin position="57"/>
        <end position="78"/>
    </location>
</feature>
<feature type="transmembrane region" description="Helical" evidence="4">
    <location>
        <begin position="386"/>
        <end position="404"/>
    </location>
</feature>
<evidence type="ECO:0000313" key="7">
    <source>
        <dbReference type="Proteomes" id="UP001596052"/>
    </source>
</evidence>
<feature type="transmembrane region" description="Helical" evidence="4">
    <location>
        <begin position="154"/>
        <end position="175"/>
    </location>
</feature>
<evidence type="ECO:0000256" key="2">
    <source>
        <dbReference type="ARBA" id="ARBA00022989"/>
    </source>
</evidence>
<feature type="transmembrane region" description="Helical" evidence="4">
    <location>
        <begin position="356"/>
        <end position="374"/>
    </location>
</feature>
<feature type="transmembrane region" description="Helical" evidence="4">
    <location>
        <begin position="299"/>
        <end position="315"/>
    </location>
</feature>
<name>A0ABW0KNZ7_9BACT</name>
<feature type="transmembrane region" description="Helical" evidence="4">
    <location>
        <begin position="181"/>
        <end position="202"/>
    </location>
</feature>
<proteinExistence type="predicted"/>